<comment type="caution">
    <text evidence="5">The sequence shown here is derived from an EMBL/GenBank/DDBJ whole genome shotgun (WGS) entry which is preliminary data.</text>
</comment>
<dbReference type="InterPro" id="IPR051081">
    <property type="entry name" value="HTH_MetalResp_TranReg"/>
</dbReference>
<dbReference type="NCBIfam" id="NF033788">
    <property type="entry name" value="HTH_metalloreg"/>
    <property type="match status" value="1"/>
</dbReference>
<dbReference type="OrthoDB" id="9802016at2"/>
<dbReference type="PRINTS" id="PR00778">
    <property type="entry name" value="HTHARSR"/>
</dbReference>
<evidence type="ECO:0000259" key="4">
    <source>
        <dbReference type="PROSITE" id="PS50987"/>
    </source>
</evidence>
<dbReference type="SMART" id="SM00418">
    <property type="entry name" value="HTH_ARSR"/>
    <property type="match status" value="1"/>
</dbReference>
<keyword evidence="1" id="KW-0805">Transcription regulation</keyword>
<protein>
    <submittedName>
        <fullName evidence="5">ArsR family transcriptional regulator</fullName>
    </submittedName>
</protein>
<reference evidence="5 6" key="1">
    <citation type="submission" date="2018-02" db="EMBL/GenBank/DDBJ databases">
        <title>Comparative genomes isolates from brazilian mangrove.</title>
        <authorList>
            <person name="Araujo J.E."/>
            <person name="Taketani R.G."/>
            <person name="Silva M.C.P."/>
            <person name="Loureco M.V."/>
            <person name="Andreote F.D."/>
        </authorList>
    </citation>
    <scope>NUCLEOTIDE SEQUENCE [LARGE SCALE GENOMIC DNA]</scope>
    <source>
        <strain evidence="5 6">NAP PRIS-MGV</strain>
    </source>
</reference>
<keyword evidence="2" id="KW-0238">DNA-binding</keyword>
<organism evidence="5 6">
    <name type="scientific">Blastopirellula marina</name>
    <dbReference type="NCBI Taxonomy" id="124"/>
    <lineage>
        <taxon>Bacteria</taxon>
        <taxon>Pseudomonadati</taxon>
        <taxon>Planctomycetota</taxon>
        <taxon>Planctomycetia</taxon>
        <taxon>Pirellulales</taxon>
        <taxon>Pirellulaceae</taxon>
        <taxon>Blastopirellula</taxon>
    </lineage>
</organism>
<accession>A0A2S8F9E9</accession>
<evidence type="ECO:0000256" key="1">
    <source>
        <dbReference type="ARBA" id="ARBA00023015"/>
    </source>
</evidence>
<sequence>MPEKPQVKPPLNMEALGQAAECLRTLAHPVRIRMVQLLLSGRYTVGEIAEDCGIAENLASEHLRLMQRCGFFTSEREGRRVYYQVAEPHLHDIMNCIEGRFLSNSPK</sequence>
<dbReference type="Gene3D" id="1.10.10.10">
    <property type="entry name" value="Winged helix-like DNA-binding domain superfamily/Winged helix DNA-binding domain"/>
    <property type="match status" value="1"/>
</dbReference>
<dbReference type="PANTHER" id="PTHR33154:SF18">
    <property type="entry name" value="ARSENICAL RESISTANCE OPERON REPRESSOR"/>
    <property type="match status" value="1"/>
</dbReference>
<dbReference type="PROSITE" id="PS50987">
    <property type="entry name" value="HTH_ARSR_2"/>
    <property type="match status" value="1"/>
</dbReference>
<dbReference type="AlphaFoldDB" id="A0A2S8F9E9"/>
<evidence type="ECO:0000313" key="5">
    <source>
        <dbReference type="EMBL" id="PQO28781.1"/>
    </source>
</evidence>
<name>A0A2S8F9E9_9BACT</name>
<evidence type="ECO:0000256" key="2">
    <source>
        <dbReference type="ARBA" id="ARBA00023125"/>
    </source>
</evidence>
<dbReference type="GO" id="GO:0003700">
    <property type="term" value="F:DNA-binding transcription factor activity"/>
    <property type="evidence" value="ECO:0007669"/>
    <property type="project" value="InterPro"/>
</dbReference>
<evidence type="ECO:0000313" key="6">
    <source>
        <dbReference type="Proteomes" id="UP000239388"/>
    </source>
</evidence>
<dbReference type="EMBL" id="PUIB01000024">
    <property type="protein sequence ID" value="PQO28781.1"/>
    <property type="molecule type" value="Genomic_DNA"/>
</dbReference>
<keyword evidence="3" id="KW-0804">Transcription</keyword>
<dbReference type="InterPro" id="IPR036388">
    <property type="entry name" value="WH-like_DNA-bd_sf"/>
</dbReference>
<dbReference type="InterPro" id="IPR036390">
    <property type="entry name" value="WH_DNA-bd_sf"/>
</dbReference>
<feature type="domain" description="HTH arsR-type" evidence="4">
    <location>
        <begin position="11"/>
        <end position="105"/>
    </location>
</feature>
<dbReference type="Proteomes" id="UP000239388">
    <property type="component" value="Unassembled WGS sequence"/>
</dbReference>
<dbReference type="InterPro" id="IPR001845">
    <property type="entry name" value="HTH_ArsR_DNA-bd_dom"/>
</dbReference>
<dbReference type="SUPFAM" id="SSF46785">
    <property type="entry name" value="Winged helix' DNA-binding domain"/>
    <property type="match status" value="1"/>
</dbReference>
<dbReference type="RefSeq" id="WP_105358030.1">
    <property type="nucleotide sequence ID" value="NZ_PUIB01000024.1"/>
</dbReference>
<evidence type="ECO:0000256" key="3">
    <source>
        <dbReference type="ARBA" id="ARBA00023163"/>
    </source>
</evidence>
<dbReference type="GO" id="GO:0003677">
    <property type="term" value="F:DNA binding"/>
    <property type="evidence" value="ECO:0007669"/>
    <property type="project" value="UniProtKB-KW"/>
</dbReference>
<dbReference type="InterPro" id="IPR011991">
    <property type="entry name" value="ArsR-like_HTH"/>
</dbReference>
<dbReference type="Pfam" id="PF01022">
    <property type="entry name" value="HTH_5"/>
    <property type="match status" value="1"/>
</dbReference>
<proteinExistence type="predicted"/>
<dbReference type="PANTHER" id="PTHR33154">
    <property type="entry name" value="TRANSCRIPTIONAL REGULATOR, ARSR FAMILY"/>
    <property type="match status" value="1"/>
</dbReference>
<gene>
    <name evidence="5" type="ORF">C5Y98_23670</name>
</gene>
<dbReference type="CDD" id="cd00090">
    <property type="entry name" value="HTH_ARSR"/>
    <property type="match status" value="1"/>
</dbReference>